<feature type="region of interest" description="Disordered" evidence="1">
    <location>
        <begin position="319"/>
        <end position="363"/>
    </location>
</feature>
<evidence type="ECO:0000313" key="5">
    <source>
        <dbReference type="Proteomes" id="UP000663862"/>
    </source>
</evidence>
<evidence type="ECO:0000313" key="2">
    <source>
        <dbReference type="EMBL" id="CAF4228984.1"/>
    </source>
</evidence>
<sequence length="363" mass="41313">MNSTQRMVTNRGRVIARPKRFTPTTPPPLQLPPPQLPLSPFLQTTADPPLNPKAVDLNQKRIRLVGSKVTHMPLLTFDDESDDEADDDIDVSEDDDIVNQPAKKIVRTASSCPVFDKENIDITDDNGRINMIEHTNQTSGTDQHPRNEQQSENTYISRISQQNIASKSSITITENNICQSIRNDINNVYIKLNTSFNNDMKKFEKRFNRLTSACLSSKNSSLDQFKSSSADGFQLEVLCGSVNLLDVCARNYGDYARQILRILYTTEELCSSILPTDLTHFARKPLDIAKQTKDFPLILVECSYPLIFILQIKRKEKLTNNRQHQQQPTHLQEAPSHHQQQPRHDEQLPVHDQQQLSNTANND</sequence>
<dbReference type="EMBL" id="CAJOBP010000861">
    <property type="protein sequence ID" value="CAF4228984.1"/>
    <property type="molecule type" value="Genomic_DNA"/>
</dbReference>
<feature type="region of interest" description="Disordered" evidence="1">
    <location>
        <begin position="1"/>
        <end position="32"/>
    </location>
</feature>
<evidence type="ECO:0000313" key="3">
    <source>
        <dbReference type="EMBL" id="CAF4392048.1"/>
    </source>
</evidence>
<proteinExistence type="predicted"/>
<feature type="compositionally biased region" description="Polar residues" evidence="1">
    <location>
        <begin position="320"/>
        <end position="330"/>
    </location>
</feature>
<protein>
    <submittedName>
        <fullName evidence="3">Uncharacterized protein</fullName>
    </submittedName>
</protein>
<accession>A0A820NJV0</accession>
<dbReference type="Proteomes" id="UP000663851">
    <property type="component" value="Unassembled WGS sequence"/>
</dbReference>
<dbReference type="EMBL" id="CAJOBQ010000620">
    <property type="protein sequence ID" value="CAF4392048.1"/>
    <property type="molecule type" value="Genomic_DNA"/>
</dbReference>
<evidence type="ECO:0000256" key="1">
    <source>
        <dbReference type="SAM" id="MobiDB-lite"/>
    </source>
</evidence>
<dbReference type="AlphaFoldDB" id="A0A820NJV0"/>
<gene>
    <name evidence="4" type="ORF">HFQ381_LOCUS28528</name>
    <name evidence="3" type="ORF">TSG867_LOCUS12346</name>
    <name evidence="2" type="ORF">UJA718_LOCUS8210</name>
</gene>
<dbReference type="Proteomes" id="UP000663862">
    <property type="component" value="Unassembled WGS sequence"/>
</dbReference>
<dbReference type="EMBL" id="CAJOBO010004096">
    <property type="protein sequence ID" value="CAF4511857.1"/>
    <property type="molecule type" value="Genomic_DNA"/>
</dbReference>
<evidence type="ECO:0000313" key="4">
    <source>
        <dbReference type="EMBL" id="CAF4511857.1"/>
    </source>
</evidence>
<name>A0A820NJV0_9BILA</name>
<evidence type="ECO:0000313" key="6">
    <source>
        <dbReference type="Proteomes" id="UP000663873"/>
    </source>
</evidence>
<reference evidence="3" key="1">
    <citation type="submission" date="2021-02" db="EMBL/GenBank/DDBJ databases">
        <authorList>
            <person name="Nowell W R."/>
        </authorList>
    </citation>
    <scope>NUCLEOTIDE SEQUENCE</scope>
</reference>
<organism evidence="3 5">
    <name type="scientific">Rotaria socialis</name>
    <dbReference type="NCBI Taxonomy" id="392032"/>
    <lineage>
        <taxon>Eukaryota</taxon>
        <taxon>Metazoa</taxon>
        <taxon>Spiralia</taxon>
        <taxon>Gnathifera</taxon>
        <taxon>Rotifera</taxon>
        <taxon>Eurotatoria</taxon>
        <taxon>Bdelloidea</taxon>
        <taxon>Philodinida</taxon>
        <taxon>Philodinidae</taxon>
        <taxon>Rotaria</taxon>
    </lineage>
</organism>
<keyword evidence="6" id="KW-1185">Reference proteome</keyword>
<dbReference type="Proteomes" id="UP000663873">
    <property type="component" value="Unassembled WGS sequence"/>
</dbReference>
<comment type="caution">
    <text evidence="3">The sequence shown here is derived from an EMBL/GenBank/DDBJ whole genome shotgun (WGS) entry which is preliminary data.</text>
</comment>
<feature type="compositionally biased region" description="Polar residues" evidence="1">
    <location>
        <begin position="352"/>
        <end position="363"/>
    </location>
</feature>